<sequence>MIKTLLELGGTAHKKEIAKKILSYDFSQIEYYEGITNNMVGRVLRKNGVVKKDKSNYHLIGFDDLSIQDIQEIIILCEDKINEYINKRGVKIWEHRRRNRKAVPGSIRYNVLKRAKGRCELCGISKEEKALEVDHIIPKNIGGEDSLDNYQALCYTCNANKRDRDDTDFRNLNAQYSLRSGDCIFCSISENKILKENELALAIYDSFPITKHHILLIPKRHCKDFFELSQAEINSITRLSHEIKSEIIKKDSTIDGFNIGYNIGEVAGQTIMHCHMHMIPRRRNDVINPKGGIRAVIPGKADYTN</sequence>
<dbReference type="CDD" id="cd00085">
    <property type="entry name" value="HNHc"/>
    <property type="match status" value="1"/>
</dbReference>
<dbReference type="InterPro" id="IPR036265">
    <property type="entry name" value="HIT-like_sf"/>
</dbReference>
<dbReference type="InterPro" id="IPR002711">
    <property type="entry name" value="HNH"/>
</dbReference>
<dbReference type="PANTHER" id="PTHR42997">
    <property type="entry name" value="HIT FAMILY HYDROLASE"/>
    <property type="match status" value="1"/>
</dbReference>
<dbReference type="Pfam" id="PF01230">
    <property type="entry name" value="HIT"/>
    <property type="match status" value="1"/>
</dbReference>
<accession>A0A5C7GIW3</accession>
<evidence type="ECO:0000313" key="5">
    <source>
        <dbReference type="EMBL" id="TXG37538.1"/>
    </source>
</evidence>
<dbReference type="OrthoDB" id="9784774at2"/>
<evidence type="ECO:0000256" key="2">
    <source>
        <dbReference type="PIRSR" id="PIRSR601310-3"/>
    </source>
</evidence>
<dbReference type="InterPro" id="IPR011146">
    <property type="entry name" value="HIT-like"/>
</dbReference>
<dbReference type="EMBL" id="VRKQ01000010">
    <property type="protein sequence ID" value="TXG37538.1"/>
    <property type="molecule type" value="Genomic_DNA"/>
</dbReference>
<keyword evidence="6" id="KW-1185">Reference proteome</keyword>
<feature type="short sequence motif" description="Histidine triad motif" evidence="2 3">
    <location>
        <begin position="273"/>
        <end position="277"/>
    </location>
</feature>
<feature type="active site" description="Tele-AMP-histidine intermediate" evidence="1">
    <location>
        <position position="275"/>
    </location>
</feature>
<protein>
    <submittedName>
        <fullName evidence="5">HIT domain-containing protein</fullName>
    </submittedName>
</protein>
<dbReference type="PRINTS" id="PR00332">
    <property type="entry name" value="HISTRIAD"/>
</dbReference>
<dbReference type="SUPFAM" id="SSF54197">
    <property type="entry name" value="HIT-like"/>
    <property type="match status" value="1"/>
</dbReference>
<comment type="caution">
    <text evidence="5">The sequence shown here is derived from an EMBL/GenBank/DDBJ whole genome shotgun (WGS) entry which is preliminary data.</text>
</comment>
<evidence type="ECO:0000313" key="6">
    <source>
        <dbReference type="Proteomes" id="UP000321080"/>
    </source>
</evidence>
<dbReference type="Proteomes" id="UP000321080">
    <property type="component" value="Unassembled WGS sequence"/>
</dbReference>
<dbReference type="Gene3D" id="1.10.30.50">
    <property type="match status" value="1"/>
</dbReference>
<feature type="domain" description="HIT" evidence="4">
    <location>
        <begin position="181"/>
        <end position="288"/>
    </location>
</feature>
<dbReference type="GO" id="GO:0008270">
    <property type="term" value="F:zinc ion binding"/>
    <property type="evidence" value="ECO:0007669"/>
    <property type="project" value="InterPro"/>
</dbReference>
<dbReference type="Gene3D" id="3.30.428.10">
    <property type="entry name" value="HIT-like"/>
    <property type="match status" value="1"/>
</dbReference>
<name>A0A5C7GIW3_9FLAO</name>
<dbReference type="PROSITE" id="PS51084">
    <property type="entry name" value="HIT_2"/>
    <property type="match status" value="1"/>
</dbReference>
<dbReference type="GO" id="GO:0003676">
    <property type="term" value="F:nucleic acid binding"/>
    <property type="evidence" value="ECO:0007669"/>
    <property type="project" value="InterPro"/>
</dbReference>
<dbReference type="InterPro" id="IPR052908">
    <property type="entry name" value="AP-4-A_phosphorylase"/>
</dbReference>
<dbReference type="AlphaFoldDB" id="A0A5C7GIW3"/>
<dbReference type="InterPro" id="IPR001310">
    <property type="entry name" value="Histidine_triad_HIT"/>
</dbReference>
<evidence type="ECO:0000259" key="4">
    <source>
        <dbReference type="PROSITE" id="PS51084"/>
    </source>
</evidence>
<proteinExistence type="predicted"/>
<gene>
    <name evidence="5" type="ORF">FUA22_10385</name>
</gene>
<dbReference type="InterPro" id="IPR003615">
    <property type="entry name" value="HNH_nuc"/>
</dbReference>
<organism evidence="5 6">
    <name type="scientific">Seonamhaeicola maritimus</name>
    <dbReference type="NCBI Taxonomy" id="2591822"/>
    <lineage>
        <taxon>Bacteria</taxon>
        <taxon>Pseudomonadati</taxon>
        <taxon>Bacteroidota</taxon>
        <taxon>Flavobacteriia</taxon>
        <taxon>Flavobacteriales</taxon>
        <taxon>Flavobacteriaceae</taxon>
    </lineage>
</organism>
<evidence type="ECO:0000256" key="1">
    <source>
        <dbReference type="PIRSR" id="PIRSR601310-1"/>
    </source>
</evidence>
<dbReference type="SMART" id="SM00507">
    <property type="entry name" value="HNHc"/>
    <property type="match status" value="1"/>
</dbReference>
<evidence type="ECO:0000256" key="3">
    <source>
        <dbReference type="PROSITE-ProRule" id="PRU00464"/>
    </source>
</evidence>
<dbReference type="PANTHER" id="PTHR42997:SF1">
    <property type="entry name" value="AP-4-A PHOSPHORYLASE"/>
    <property type="match status" value="1"/>
</dbReference>
<dbReference type="Pfam" id="PF01844">
    <property type="entry name" value="HNH"/>
    <property type="match status" value="1"/>
</dbReference>
<dbReference type="GO" id="GO:0004519">
    <property type="term" value="F:endonuclease activity"/>
    <property type="evidence" value="ECO:0007669"/>
    <property type="project" value="InterPro"/>
</dbReference>
<reference evidence="5 6" key="1">
    <citation type="submission" date="2019-08" db="EMBL/GenBank/DDBJ databases">
        <title>Seonamhaeicola sediminis sp. nov., isolated from marine sediment.</title>
        <authorList>
            <person name="Cao W.R."/>
        </authorList>
    </citation>
    <scope>NUCLEOTIDE SEQUENCE [LARGE SCALE GENOMIC DNA]</scope>
    <source>
        <strain evidence="5 6">1505</strain>
    </source>
</reference>